<dbReference type="AlphaFoldDB" id="W9YJ05"/>
<dbReference type="InterPro" id="IPR036864">
    <property type="entry name" value="Zn2-C6_fun-type_DNA-bd_sf"/>
</dbReference>
<sequence>MGQKRRRLALSCVSCRQRKVRCDRTLPTCVRCQRGGIACDYVPYTSQQNSTTVPTPSEESPQLAREGSALSWTEYANEWHARSKQHEIARPNEDKPSPTAAHPARPPTRTFQELQERIGSLETYVRATGSRPVSLDSRLDTKRAAGNGVATDKKAVPDHNRALLRGKAFKTQYYGPSQAASILLQFEELSRFVKDILQRIPHLQKAREIFKRQRREAQPALVLPDFQTLVSLIPDRSTADARVQEYFETLETTYRVLHAPTFFQRYKEFWTSSNDASPAFLVQLLLVCACVNCVVPDVSMAYVGPSSRDRDTATKWIDVCDLWLSMQSQKHMTLEVFQVQVLIVIAKRMNCIKLKREWTEAGHLLRRAMSIGLHREPTYLSTRISVFDQEMRRRLWFTILELEVQTCLDRGMTPSLGPFDWDCVAPLNIHDEDFDQTSEKMPPPRPITTFTRTSFLCLAQQHLPLRLEILSKINSIRACLESDSAIEIDQGLRQILDALPRWTDAAAKAMSRDLSELLLYEYLMLIHQPFAAQAEAHPRHFYPRVAYRSAAVTTLKTYVGMRPSSALSLTNLRSDSFRASLALCHDIVAEATTSDNILGDKNLSASLIEQVVGILETRIRHLGQGFYPFWLSCSALALVRSKMSPGKPAEEHAQDIANHVAKLHGEMMDNQTIPAKLAGQEDATGSTAPTLVEATGEPTPPQVLPELDPFAPIGEHFNVFADTLFDFDMPDIWGLGGNA</sequence>
<accession>W9YJ05</accession>
<keyword evidence="2" id="KW-0862">Zinc</keyword>
<evidence type="ECO:0000256" key="6">
    <source>
        <dbReference type="ARBA" id="ARBA00023242"/>
    </source>
</evidence>
<dbReference type="STRING" id="1182542.W9YJ05"/>
<evidence type="ECO:0000256" key="2">
    <source>
        <dbReference type="ARBA" id="ARBA00022833"/>
    </source>
</evidence>
<evidence type="ECO:0000256" key="4">
    <source>
        <dbReference type="ARBA" id="ARBA00023125"/>
    </source>
</evidence>
<name>W9YJ05_9EURO</name>
<dbReference type="GO" id="GO:0008270">
    <property type="term" value="F:zinc ion binding"/>
    <property type="evidence" value="ECO:0007669"/>
    <property type="project" value="InterPro"/>
</dbReference>
<dbReference type="Pfam" id="PF00172">
    <property type="entry name" value="Zn_clus"/>
    <property type="match status" value="1"/>
</dbReference>
<organism evidence="9 10">
    <name type="scientific">Capronia epimyces CBS 606.96</name>
    <dbReference type="NCBI Taxonomy" id="1182542"/>
    <lineage>
        <taxon>Eukaryota</taxon>
        <taxon>Fungi</taxon>
        <taxon>Dikarya</taxon>
        <taxon>Ascomycota</taxon>
        <taxon>Pezizomycotina</taxon>
        <taxon>Eurotiomycetes</taxon>
        <taxon>Chaetothyriomycetidae</taxon>
        <taxon>Chaetothyriales</taxon>
        <taxon>Herpotrichiellaceae</taxon>
        <taxon>Capronia</taxon>
    </lineage>
</organism>
<dbReference type="PRINTS" id="PR00755">
    <property type="entry name" value="AFLATOXINBRP"/>
</dbReference>
<keyword evidence="4" id="KW-0238">DNA-binding</keyword>
<dbReference type="GO" id="GO:0001228">
    <property type="term" value="F:DNA-binding transcription activator activity, RNA polymerase II-specific"/>
    <property type="evidence" value="ECO:0007669"/>
    <property type="project" value="TreeGrafter"/>
</dbReference>
<keyword evidence="3" id="KW-0805">Transcription regulation</keyword>
<dbReference type="Pfam" id="PF04082">
    <property type="entry name" value="Fungal_trans"/>
    <property type="match status" value="1"/>
</dbReference>
<evidence type="ECO:0000256" key="3">
    <source>
        <dbReference type="ARBA" id="ARBA00023015"/>
    </source>
</evidence>
<dbReference type="eggNOG" id="ENOG502SH73">
    <property type="taxonomic scope" value="Eukaryota"/>
</dbReference>
<dbReference type="GO" id="GO:0006351">
    <property type="term" value="P:DNA-templated transcription"/>
    <property type="evidence" value="ECO:0007669"/>
    <property type="project" value="InterPro"/>
</dbReference>
<keyword evidence="6" id="KW-0539">Nucleus</keyword>
<dbReference type="InterPro" id="IPR051430">
    <property type="entry name" value="Fungal_TF_Env_Response"/>
</dbReference>
<dbReference type="PROSITE" id="PS50048">
    <property type="entry name" value="ZN2_CY6_FUNGAL_2"/>
    <property type="match status" value="1"/>
</dbReference>
<dbReference type="GO" id="GO:0005634">
    <property type="term" value="C:nucleus"/>
    <property type="evidence" value="ECO:0007669"/>
    <property type="project" value="TreeGrafter"/>
</dbReference>
<evidence type="ECO:0000313" key="10">
    <source>
        <dbReference type="Proteomes" id="UP000019478"/>
    </source>
</evidence>
<keyword evidence="5" id="KW-0804">Transcription</keyword>
<feature type="compositionally biased region" description="Basic and acidic residues" evidence="7">
    <location>
        <begin position="81"/>
        <end position="96"/>
    </location>
</feature>
<evidence type="ECO:0000256" key="5">
    <source>
        <dbReference type="ARBA" id="ARBA00023163"/>
    </source>
</evidence>
<dbReference type="PANTHER" id="PTHR31944">
    <property type="entry name" value="HEME-RESPONSIVE ZINC FINGER TRANSCRIPTION FACTOR HAP1"/>
    <property type="match status" value="1"/>
</dbReference>
<comment type="caution">
    <text evidence="9">The sequence shown here is derived from an EMBL/GenBank/DDBJ whole genome shotgun (WGS) entry which is preliminary data.</text>
</comment>
<keyword evidence="10" id="KW-1185">Reference proteome</keyword>
<dbReference type="HOGENOM" id="CLU_007091_1_0_1"/>
<feature type="domain" description="Zn(2)-C6 fungal-type" evidence="8">
    <location>
        <begin position="11"/>
        <end position="41"/>
    </location>
</feature>
<evidence type="ECO:0000256" key="1">
    <source>
        <dbReference type="ARBA" id="ARBA00022723"/>
    </source>
</evidence>
<dbReference type="Gene3D" id="4.10.240.10">
    <property type="entry name" value="Zn(2)-C6 fungal-type DNA-binding domain"/>
    <property type="match status" value="1"/>
</dbReference>
<dbReference type="OrthoDB" id="4236860at2759"/>
<evidence type="ECO:0000313" key="9">
    <source>
        <dbReference type="EMBL" id="EXJ92837.1"/>
    </source>
</evidence>
<dbReference type="GeneID" id="19165527"/>
<keyword evidence="1" id="KW-0479">Metal-binding</keyword>
<reference evidence="9 10" key="1">
    <citation type="submission" date="2013-03" db="EMBL/GenBank/DDBJ databases">
        <title>The Genome Sequence of Capronia epimyces CBS 606.96.</title>
        <authorList>
            <consortium name="The Broad Institute Genomics Platform"/>
            <person name="Cuomo C."/>
            <person name="de Hoog S."/>
            <person name="Gorbushina A."/>
            <person name="Walker B."/>
            <person name="Young S.K."/>
            <person name="Zeng Q."/>
            <person name="Gargeya S."/>
            <person name="Fitzgerald M."/>
            <person name="Haas B."/>
            <person name="Abouelleil A."/>
            <person name="Allen A.W."/>
            <person name="Alvarado L."/>
            <person name="Arachchi H.M."/>
            <person name="Berlin A.M."/>
            <person name="Chapman S.B."/>
            <person name="Gainer-Dewar J."/>
            <person name="Goldberg J."/>
            <person name="Griggs A."/>
            <person name="Gujja S."/>
            <person name="Hansen M."/>
            <person name="Howarth C."/>
            <person name="Imamovic A."/>
            <person name="Ireland A."/>
            <person name="Larimer J."/>
            <person name="McCowan C."/>
            <person name="Murphy C."/>
            <person name="Pearson M."/>
            <person name="Poon T.W."/>
            <person name="Priest M."/>
            <person name="Roberts A."/>
            <person name="Saif S."/>
            <person name="Shea T."/>
            <person name="Sisk P."/>
            <person name="Sykes S."/>
            <person name="Wortman J."/>
            <person name="Nusbaum C."/>
            <person name="Birren B."/>
        </authorList>
    </citation>
    <scope>NUCLEOTIDE SEQUENCE [LARGE SCALE GENOMIC DNA]</scope>
    <source>
        <strain evidence="9 10">CBS 606.96</strain>
    </source>
</reference>
<dbReference type="InterPro" id="IPR001138">
    <property type="entry name" value="Zn2Cys6_DnaBD"/>
</dbReference>
<protein>
    <recommendedName>
        <fullName evidence="8">Zn(2)-C6 fungal-type domain-containing protein</fullName>
    </recommendedName>
</protein>
<dbReference type="PANTHER" id="PTHR31944:SF130">
    <property type="entry name" value="ZN(II)2CYS6 TRANSCRIPTION FACTO (EUROFUNG)"/>
    <property type="match status" value="1"/>
</dbReference>
<dbReference type="GO" id="GO:0000978">
    <property type="term" value="F:RNA polymerase II cis-regulatory region sequence-specific DNA binding"/>
    <property type="evidence" value="ECO:0007669"/>
    <property type="project" value="TreeGrafter"/>
</dbReference>
<feature type="region of interest" description="Disordered" evidence="7">
    <location>
        <begin position="81"/>
        <end position="110"/>
    </location>
</feature>
<gene>
    <name evidence="9" type="ORF">A1O3_01391</name>
</gene>
<dbReference type="SUPFAM" id="SSF57701">
    <property type="entry name" value="Zn2/Cys6 DNA-binding domain"/>
    <property type="match status" value="1"/>
</dbReference>
<evidence type="ECO:0000259" key="8">
    <source>
        <dbReference type="PROSITE" id="PS50048"/>
    </source>
</evidence>
<evidence type="ECO:0000256" key="7">
    <source>
        <dbReference type="SAM" id="MobiDB-lite"/>
    </source>
</evidence>
<feature type="region of interest" description="Disordered" evidence="7">
    <location>
        <begin position="679"/>
        <end position="702"/>
    </location>
</feature>
<dbReference type="Proteomes" id="UP000019478">
    <property type="component" value="Unassembled WGS sequence"/>
</dbReference>
<dbReference type="RefSeq" id="XP_007729727.1">
    <property type="nucleotide sequence ID" value="XM_007731537.1"/>
</dbReference>
<feature type="compositionally biased region" description="Low complexity" evidence="7">
    <location>
        <begin position="97"/>
        <end position="110"/>
    </location>
</feature>
<dbReference type="SMART" id="SM00066">
    <property type="entry name" value="GAL4"/>
    <property type="match status" value="1"/>
</dbReference>
<dbReference type="EMBL" id="AMGY01000001">
    <property type="protein sequence ID" value="EXJ92837.1"/>
    <property type="molecule type" value="Genomic_DNA"/>
</dbReference>
<dbReference type="SMART" id="SM00906">
    <property type="entry name" value="Fungal_trans"/>
    <property type="match status" value="1"/>
</dbReference>
<dbReference type="CDD" id="cd00067">
    <property type="entry name" value="GAL4"/>
    <property type="match status" value="1"/>
</dbReference>
<dbReference type="InterPro" id="IPR007219">
    <property type="entry name" value="XnlR_reg_dom"/>
</dbReference>
<dbReference type="PROSITE" id="PS00463">
    <property type="entry name" value="ZN2_CY6_FUNGAL_1"/>
    <property type="match status" value="1"/>
</dbReference>
<dbReference type="CDD" id="cd12148">
    <property type="entry name" value="fungal_TF_MHR"/>
    <property type="match status" value="1"/>
</dbReference>
<proteinExistence type="predicted"/>